<dbReference type="InterPro" id="IPR006675">
    <property type="entry name" value="HDIG_dom"/>
</dbReference>
<dbReference type="Gene3D" id="1.10.3210.10">
    <property type="entry name" value="Hypothetical protein af1432"/>
    <property type="match status" value="1"/>
</dbReference>
<dbReference type="SUPFAM" id="SSF109604">
    <property type="entry name" value="HD-domain/PDEase-like"/>
    <property type="match status" value="1"/>
</dbReference>
<dbReference type="InterPro" id="IPR022711">
    <property type="entry name" value="RNase_Y_N"/>
</dbReference>
<comment type="subcellular location">
    <subcellularLocation>
        <location evidence="5">Cell membrane</location>
        <topology evidence="5">Single-pass membrane protein</topology>
    </subcellularLocation>
</comment>
<feature type="coiled-coil region" evidence="7">
    <location>
        <begin position="67"/>
        <end position="181"/>
    </location>
</feature>
<dbReference type="EC" id="3.1.-.-" evidence="5 6"/>
<keyword evidence="3 5" id="KW-0378">Hydrolase</keyword>
<dbReference type="NCBIfam" id="TIGR00277">
    <property type="entry name" value="HDIG"/>
    <property type="match status" value="1"/>
</dbReference>
<keyword evidence="2 5" id="KW-0255">Endonuclease</keyword>
<dbReference type="InterPro" id="IPR017705">
    <property type="entry name" value="Ribonuclease_Y"/>
</dbReference>
<dbReference type="SMART" id="SM00322">
    <property type="entry name" value="KH"/>
    <property type="match status" value="1"/>
</dbReference>
<dbReference type="CDD" id="cd00077">
    <property type="entry name" value="HDc"/>
    <property type="match status" value="1"/>
</dbReference>
<dbReference type="Pfam" id="PF00013">
    <property type="entry name" value="KH_1"/>
    <property type="match status" value="1"/>
</dbReference>
<evidence type="ECO:0000313" key="9">
    <source>
        <dbReference type="EMBL" id="AKL97591.1"/>
    </source>
</evidence>
<dbReference type="SUPFAM" id="SSF54791">
    <property type="entry name" value="Eukaryotic type KH-domain (KH-domain type I)"/>
    <property type="match status" value="1"/>
</dbReference>
<dbReference type="HAMAP" id="MF_00335">
    <property type="entry name" value="RNase_Y"/>
    <property type="match status" value="1"/>
</dbReference>
<dbReference type="PANTHER" id="PTHR12826:SF15">
    <property type="entry name" value="RIBONUCLEASE Y"/>
    <property type="match status" value="1"/>
</dbReference>
<organism evidence="9 10">
    <name type="scientific">Endomicrobium proavitum</name>
    <dbReference type="NCBI Taxonomy" id="1408281"/>
    <lineage>
        <taxon>Bacteria</taxon>
        <taxon>Pseudomonadati</taxon>
        <taxon>Elusimicrobiota</taxon>
        <taxon>Endomicrobiia</taxon>
        <taxon>Endomicrobiales</taxon>
        <taxon>Endomicrobiaceae</taxon>
        <taxon>Endomicrobium</taxon>
    </lineage>
</organism>
<dbReference type="RefSeq" id="WP_052569791.1">
    <property type="nucleotide sequence ID" value="NZ_CP009498.1"/>
</dbReference>
<dbReference type="OrthoDB" id="9803205at2"/>
<dbReference type="InterPro" id="IPR004087">
    <property type="entry name" value="KH_dom"/>
</dbReference>
<evidence type="ECO:0000256" key="4">
    <source>
        <dbReference type="ARBA" id="ARBA00022884"/>
    </source>
</evidence>
<dbReference type="InterPro" id="IPR003607">
    <property type="entry name" value="HD/PDEase_dom"/>
</dbReference>
<dbReference type="GO" id="GO:0005886">
    <property type="term" value="C:plasma membrane"/>
    <property type="evidence" value="ECO:0007669"/>
    <property type="project" value="UniProtKB-SubCell"/>
</dbReference>
<dbReference type="AlphaFoldDB" id="A0A0G3WG38"/>
<evidence type="ECO:0000256" key="5">
    <source>
        <dbReference type="HAMAP-Rule" id="MF_00335"/>
    </source>
</evidence>
<feature type="transmembrane region" description="Helical" evidence="5">
    <location>
        <begin position="6"/>
        <end position="25"/>
    </location>
</feature>
<keyword evidence="4 5" id="KW-0694">RNA-binding</keyword>
<dbReference type="InterPro" id="IPR004088">
    <property type="entry name" value="KH_dom_type_1"/>
</dbReference>
<dbReference type="SMART" id="SM00471">
    <property type="entry name" value="HDc"/>
    <property type="match status" value="1"/>
</dbReference>
<evidence type="ECO:0000256" key="6">
    <source>
        <dbReference type="NCBIfam" id="TIGR03319"/>
    </source>
</evidence>
<dbReference type="GO" id="GO:0004521">
    <property type="term" value="F:RNA endonuclease activity"/>
    <property type="evidence" value="ECO:0007669"/>
    <property type="project" value="UniProtKB-UniRule"/>
</dbReference>
<keyword evidence="7" id="KW-0175">Coiled coil</keyword>
<keyword evidence="5" id="KW-0812">Transmembrane</keyword>
<dbReference type="Proteomes" id="UP000035337">
    <property type="component" value="Chromosome"/>
</dbReference>
<evidence type="ECO:0000256" key="3">
    <source>
        <dbReference type="ARBA" id="ARBA00022801"/>
    </source>
</evidence>
<feature type="domain" description="HD" evidence="8">
    <location>
        <begin position="333"/>
        <end position="427"/>
    </location>
</feature>
<dbReference type="InterPro" id="IPR006674">
    <property type="entry name" value="HD_domain"/>
</dbReference>
<dbReference type="PROSITE" id="PS50084">
    <property type="entry name" value="KH_TYPE_1"/>
    <property type="match status" value="1"/>
</dbReference>
<keyword evidence="5" id="KW-0472">Membrane</keyword>
<keyword evidence="1 5" id="KW-0540">Nuclease</keyword>
<dbReference type="Gene3D" id="3.30.1370.10">
    <property type="entry name" value="K Homology domain, type 1"/>
    <property type="match status" value="1"/>
</dbReference>
<sequence length="518" mass="58032">MENFVVIIITAIAAFLLGFVLRFVYAKLNAKSAEHVSERIISEAKMMAESKSKEALLEAKIIVDKERKEFENEIREKKQSVQILENRVNQREENLDRKLDVVDKKERALSEKEKSVSDKEQNLKVKFDEVEQIKEEQKKTLERISAMTREEAKKTLISSMEEEAKQDAAILAQRIEQETRETADKKSKEILSIAIQKVAADHTADITTSTVAIPNDEIKGRIIGREGRNIRAFEQATGVDLIVDDTPEAITVSAFDGVRRQIAKIALEKLIADGRIHPARIEEVVEKVKKEMEEHLKEIGEQAAIDAGVPGLNSEIIRLLGKLKYRTSYGQNQLQHTLEVTWLAGAIAGELGLDVMFSKKAALLHDIGKAVDHEVEGTHHQISADIAKKHGESPKMINAILSHHEGFETPQSAEAFVIAAADAISAARPGARRESVELYLKRLEKLEKVAKDFKGVSMAYAIQAGREVRILVEPENVDDKQAQVLARDIAKKVEQELEYPGQIKITVIRETRAQDIAK</sequence>
<evidence type="ECO:0000256" key="2">
    <source>
        <dbReference type="ARBA" id="ARBA00022759"/>
    </source>
</evidence>
<dbReference type="EMBL" id="CP009498">
    <property type="protein sequence ID" value="AKL97591.1"/>
    <property type="molecule type" value="Genomic_DNA"/>
</dbReference>
<dbReference type="GO" id="GO:0003723">
    <property type="term" value="F:RNA binding"/>
    <property type="evidence" value="ECO:0007669"/>
    <property type="project" value="UniProtKB-UniRule"/>
</dbReference>
<dbReference type="KEGG" id="epo:Epro_0212"/>
<dbReference type="PROSITE" id="PS51831">
    <property type="entry name" value="HD"/>
    <property type="match status" value="1"/>
</dbReference>
<dbReference type="InterPro" id="IPR036612">
    <property type="entry name" value="KH_dom_type_1_sf"/>
</dbReference>
<keyword evidence="5" id="KW-1003">Cell membrane</keyword>
<dbReference type="NCBIfam" id="TIGR03319">
    <property type="entry name" value="RNase_Y"/>
    <property type="match status" value="1"/>
</dbReference>
<name>A0A0G3WG38_9BACT</name>
<evidence type="ECO:0000313" key="10">
    <source>
        <dbReference type="Proteomes" id="UP000035337"/>
    </source>
</evidence>
<keyword evidence="5" id="KW-1133">Transmembrane helix</keyword>
<dbReference type="CDD" id="cd22431">
    <property type="entry name" value="KH-I_RNaseY"/>
    <property type="match status" value="1"/>
</dbReference>
<gene>
    <name evidence="5 9" type="primary">rny</name>
    <name evidence="9" type="ORF">Epro_0212</name>
</gene>
<evidence type="ECO:0000259" key="8">
    <source>
        <dbReference type="PROSITE" id="PS51831"/>
    </source>
</evidence>
<dbReference type="PANTHER" id="PTHR12826">
    <property type="entry name" value="RIBONUCLEASE Y"/>
    <property type="match status" value="1"/>
</dbReference>
<protein>
    <recommendedName>
        <fullName evidence="5 6">Ribonuclease Y</fullName>
        <shortName evidence="5">RNase Y</shortName>
        <ecNumber evidence="5 6">3.1.-.-</ecNumber>
    </recommendedName>
</protein>
<comment type="function">
    <text evidence="5">Endoribonuclease that initiates mRNA decay.</text>
</comment>
<evidence type="ECO:0000256" key="1">
    <source>
        <dbReference type="ARBA" id="ARBA00022722"/>
    </source>
</evidence>
<comment type="similarity">
    <text evidence="5">Belongs to the RNase Y family.</text>
</comment>
<accession>A0A0G3WG38</accession>
<dbReference type="PATRIC" id="fig|1408281.3.peg.216"/>
<keyword evidence="10" id="KW-1185">Reference proteome</keyword>
<dbReference type="Pfam" id="PF01966">
    <property type="entry name" value="HD"/>
    <property type="match status" value="1"/>
</dbReference>
<proteinExistence type="inferred from homology"/>
<dbReference type="GO" id="GO:0006402">
    <property type="term" value="P:mRNA catabolic process"/>
    <property type="evidence" value="ECO:0007669"/>
    <property type="project" value="UniProtKB-UniRule"/>
</dbReference>
<reference evidence="9 10" key="1">
    <citation type="submission" date="2014-09" db="EMBL/GenBank/DDBJ databases">
        <title>Complete genome sequence of Endomicrobium proavitum.</title>
        <authorList>
            <person name="Zheng H."/>
        </authorList>
    </citation>
    <scope>NUCLEOTIDE SEQUENCE [LARGE SCALE GENOMIC DNA]</scope>
    <source>
        <strain evidence="9 10">Rsa215</strain>
    </source>
</reference>
<dbReference type="GO" id="GO:0016787">
    <property type="term" value="F:hydrolase activity"/>
    <property type="evidence" value="ECO:0007669"/>
    <property type="project" value="UniProtKB-KW"/>
</dbReference>
<dbReference type="Pfam" id="PF12072">
    <property type="entry name" value="RNase_Y_N"/>
    <property type="match status" value="1"/>
</dbReference>
<evidence type="ECO:0000256" key="7">
    <source>
        <dbReference type="SAM" id="Coils"/>
    </source>
</evidence>
<dbReference type="STRING" id="1408281.Epro_0212"/>